<organism evidence="9 10">
    <name type="scientific">Porites evermanni</name>
    <dbReference type="NCBI Taxonomy" id="104178"/>
    <lineage>
        <taxon>Eukaryota</taxon>
        <taxon>Metazoa</taxon>
        <taxon>Cnidaria</taxon>
        <taxon>Anthozoa</taxon>
        <taxon>Hexacorallia</taxon>
        <taxon>Scleractinia</taxon>
        <taxon>Fungiina</taxon>
        <taxon>Poritidae</taxon>
        <taxon>Porites</taxon>
    </lineage>
</organism>
<comment type="caution">
    <text evidence="6">Lacks conserved residue(s) required for the propagation of feature annotation.</text>
</comment>
<dbReference type="CDD" id="cd00054">
    <property type="entry name" value="EGF_CA"/>
    <property type="match status" value="5"/>
</dbReference>
<dbReference type="Proteomes" id="UP001159427">
    <property type="component" value="Unassembled WGS sequence"/>
</dbReference>
<reference evidence="9 10" key="1">
    <citation type="submission" date="2022-05" db="EMBL/GenBank/DDBJ databases">
        <authorList>
            <consortium name="Genoscope - CEA"/>
            <person name="William W."/>
        </authorList>
    </citation>
    <scope>NUCLEOTIDE SEQUENCE [LARGE SCALE GENOMIC DNA]</scope>
</reference>
<dbReference type="PROSITE" id="PS01187">
    <property type="entry name" value="EGF_CA"/>
    <property type="match status" value="2"/>
</dbReference>
<dbReference type="InterPro" id="IPR001304">
    <property type="entry name" value="C-type_lectin-like"/>
</dbReference>
<dbReference type="InterPro" id="IPR051586">
    <property type="entry name" value="PKC-binding_NELL"/>
</dbReference>
<dbReference type="SUPFAM" id="SSF56436">
    <property type="entry name" value="C-type lectin-like"/>
    <property type="match status" value="1"/>
</dbReference>
<dbReference type="PROSITE" id="PS01186">
    <property type="entry name" value="EGF_2"/>
    <property type="match status" value="5"/>
</dbReference>
<dbReference type="InterPro" id="IPR000742">
    <property type="entry name" value="EGF"/>
</dbReference>
<protein>
    <submittedName>
        <fullName evidence="9">Uncharacterized protein</fullName>
    </submittedName>
</protein>
<feature type="domain" description="EGF-like" evidence="7">
    <location>
        <begin position="228"/>
        <end position="268"/>
    </location>
</feature>
<dbReference type="Gene3D" id="2.10.25.10">
    <property type="entry name" value="Laminin"/>
    <property type="match status" value="5"/>
</dbReference>
<evidence type="ECO:0000256" key="3">
    <source>
        <dbReference type="ARBA" id="ARBA00022737"/>
    </source>
</evidence>
<feature type="domain" description="EGF-like" evidence="7">
    <location>
        <begin position="1"/>
        <end position="40"/>
    </location>
</feature>
<feature type="domain" description="C-type lectin" evidence="8">
    <location>
        <begin position="89"/>
        <end position="142"/>
    </location>
</feature>
<evidence type="ECO:0000256" key="6">
    <source>
        <dbReference type="PROSITE-ProRule" id="PRU00076"/>
    </source>
</evidence>
<dbReference type="InterPro" id="IPR016186">
    <property type="entry name" value="C-type_lectin-like/link_sf"/>
</dbReference>
<dbReference type="SUPFAM" id="SSF57184">
    <property type="entry name" value="Growth factor receptor domain"/>
    <property type="match status" value="2"/>
</dbReference>
<comment type="caution">
    <text evidence="9">The sequence shown here is derived from an EMBL/GenBank/DDBJ whole genome shotgun (WGS) entry which is preliminary data.</text>
</comment>
<dbReference type="InterPro" id="IPR009030">
    <property type="entry name" value="Growth_fac_rcpt_cys_sf"/>
</dbReference>
<feature type="non-terminal residue" evidence="9">
    <location>
        <position position="1"/>
    </location>
</feature>
<keyword evidence="1 6" id="KW-0245">EGF-like domain</keyword>
<dbReference type="EMBL" id="CALNXI010005317">
    <property type="protein sequence ID" value="CAH3197505.1"/>
    <property type="molecule type" value="Genomic_DNA"/>
</dbReference>
<keyword evidence="4" id="KW-1015">Disulfide bond</keyword>
<sequence length="272" mass="28542">LDECTTGSHSCDVNSVCQNTVGSYTCPCNVGYTGDGKPCNDIDECSTNSHSCDANAVCNNTVGSYACACKAGYTGDGRTCTGKFRTCGSWITAVSNCSTMSSNLVTVHNQDENVYIQHRHNGERSWIGLNDRSVEGSFVWTNKEINLDECTTGSHSCDVNSVCQNTVGSYTCSCNAGYTGDGKPCNDIDECSTNSHSCDANAVCNNTVGSYACACKAGYTGDGRTCTDIDECSTNTHSCDVNAACNNTVGSYACACKVGYSGDGRTCTGEPF</sequence>
<evidence type="ECO:0000313" key="10">
    <source>
        <dbReference type="Proteomes" id="UP001159427"/>
    </source>
</evidence>
<evidence type="ECO:0000256" key="2">
    <source>
        <dbReference type="ARBA" id="ARBA00022729"/>
    </source>
</evidence>
<dbReference type="InterPro" id="IPR001881">
    <property type="entry name" value="EGF-like_Ca-bd_dom"/>
</dbReference>
<dbReference type="SMART" id="SM00179">
    <property type="entry name" value="EGF_CA"/>
    <property type="match status" value="5"/>
</dbReference>
<dbReference type="CDD" id="cd00037">
    <property type="entry name" value="CLECT"/>
    <property type="match status" value="1"/>
</dbReference>
<evidence type="ECO:0000256" key="1">
    <source>
        <dbReference type="ARBA" id="ARBA00022536"/>
    </source>
</evidence>
<dbReference type="SMART" id="SM00181">
    <property type="entry name" value="EGF"/>
    <property type="match status" value="5"/>
</dbReference>
<dbReference type="Pfam" id="PF07645">
    <property type="entry name" value="EGF_CA"/>
    <property type="match status" value="2"/>
</dbReference>
<name>A0ABN8T1T2_9CNID</name>
<evidence type="ECO:0000259" key="7">
    <source>
        <dbReference type="PROSITE" id="PS50026"/>
    </source>
</evidence>
<evidence type="ECO:0000256" key="5">
    <source>
        <dbReference type="ARBA" id="ARBA00023180"/>
    </source>
</evidence>
<dbReference type="PROSITE" id="PS50026">
    <property type="entry name" value="EGF_3"/>
    <property type="match status" value="5"/>
</dbReference>
<dbReference type="PANTHER" id="PTHR24042:SF5">
    <property type="entry name" value="EGF-LIKE CALCIUM-BINDING DOMAIN-CONTAINING PROTEIN"/>
    <property type="match status" value="1"/>
</dbReference>
<dbReference type="InterPro" id="IPR000152">
    <property type="entry name" value="EGF-type_Asp/Asn_hydroxyl_site"/>
</dbReference>
<keyword evidence="3" id="KW-0677">Repeat</keyword>
<feature type="domain" description="EGF-like" evidence="7">
    <location>
        <begin position="146"/>
        <end position="186"/>
    </location>
</feature>
<proteinExistence type="predicted"/>
<dbReference type="Gene3D" id="3.10.100.10">
    <property type="entry name" value="Mannose-Binding Protein A, subunit A"/>
    <property type="match status" value="1"/>
</dbReference>
<dbReference type="InterPro" id="IPR016187">
    <property type="entry name" value="CTDL_fold"/>
</dbReference>
<keyword evidence="2" id="KW-0732">Signal</keyword>
<dbReference type="InterPro" id="IPR049883">
    <property type="entry name" value="NOTCH1_EGF-like"/>
</dbReference>
<keyword evidence="10" id="KW-1185">Reference proteome</keyword>
<accession>A0ABN8T1T2</accession>
<dbReference type="InterPro" id="IPR024731">
    <property type="entry name" value="NELL2-like_EGF"/>
</dbReference>
<dbReference type="InterPro" id="IPR018097">
    <property type="entry name" value="EGF_Ca-bd_CS"/>
</dbReference>
<evidence type="ECO:0000313" key="9">
    <source>
        <dbReference type="EMBL" id="CAH3197505.1"/>
    </source>
</evidence>
<dbReference type="PROSITE" id="PS00010">
    <property type="entry name" value="ASX_HYDROXYL"/>
    <property type="match status" value="5"/>
</dbReference>
<dbReference type="Pfam" id="PF12947">
    <property type="entry name" value="EGF_3"/>
    <property type="match status" value="3"/>
</dbReference>
<feature type="domain" description="EGF-like" evidence="7">
    <location>
        <begin position="187"/>
        <end position="227"/>
    </location>
</feature>
<keyword evidence="5" id="KW-0325">Glycoprotein</keyword>
<gene>
    <name evidence="9" type="ORF">PEVE_00034821</name>
</gene>
<feature type="domain" description="EGF-like" evidence="7">
    <location>
        <begin position="41"/>
        <end position="81"/>
    </location>
</feature>
<evidence type="ECO:0000256" key="4">
    <source>
        <dbReference type="ARBA" id="ARBA00023157"/>
    </source>
</evidence>
<dbReference type="PROSITE" id="PS50041">
    <property type="entry name" value="C_TYPE_LECTIN_2"/>
    <property type="match status" value="1"/>
</dbReference>
<dbReference type="PANTHER" id="PTHR24042">
    <property type="entry name" value="NEL HOMOLOG"/>
    <property type="match status" value="1"/>
</dbReference>
<evidence type="ECO:0000259" key="8">
    <source>
        <dbReference type="PROSITE" id="PS50041"/>
    </source>
</evidence>